<evidence type="ECO:0008006" key="3">
    <source>
        <dbReference type="Google" id="ProtNLM"/>
    </source>
</evidence>
<evidence type="ECO:0000313" key="2">
    <source>
        <dbReference type="Proteomes" id="UP000000447"/>
    </source>
</evidence>
<gene>
    <name evidence="1" type="ordered locus">trd_0200</name>
</gene>
<dbReference type="Gene3D" id="3.30.70.120">
    <property type="match status" value="1"/>
</dbReference>
<dbReference type="HOGENOM" id="CLU_143974_1_0_0"/>
<dbReference type="eggNOG" id="COG3870">
    <property type="taxonomic scope" value="Bacteria"/>
</dbReference>
<dbReference type="Pfam" id="PF06153">
    <property type="entry name" value="CdAMP_rec"/>
    <property type="match status" value="1"/>
</dbReference>
<organism evidence="1 2">
    <name type="scientific">Thermomicrobium roseum (strain ATCC 27502 / DSM 5159 / P-2)</name>
    <dbReference type="NCBI Taxonomy" id="309801"/>
    <lineage>
        <taxon>Bacteria</taxon>
        <taxon>Pseudomonadati</taxon>
        <taxon>Thermomicrobiota</taxon>
        <taxon>Thermomicrobia</taxon>
        <taxon>Thermomicrobiales</taxon>
        <taxon>Thermomicrobiaceae</taxon>
        <taxon>Thermomicrobium</taxon>
    </lineage>
</organism>
<dbReference type="STRING" id="309801.trd_0200"/>
<dbReference type="InterPro" id="IPR011322">
    <property type="entry name" value="N-reg_PII-like_a/b"/>
</dbReference>
<proteinExistence type="predicted"/>
<reference evidence="1 2" key="1">
    <citation type="journal article" date="2009" name="PLoS ONE">
        <title>Complete genome sequence of the aerobic CO-oxidizing thermophile Thermomicrobium roseum.</title>
        <authorList>
            <person name="Wu D."/>
            <person name="Raymond J."/>
            <person name="Wu M."/>
            <person name="Chatterji S."/>
            <person name="Ren Q."/>
            <person name="Graham J.E."/>
            <person name="Bryant D.A."/>
            <person name="Robb F."/>
            <person name="Colman A."/>
            <person name="Tallon L.J."/>
            <person name="Badger J.H."/>
            <person name="Madupu R."/>
            <person name="Ward N.L."/>
            <person name="Eisen J.A."/>
        </authorList>
    </citation>
    <scope>NUCLEOTIDE SEQUENCE [LARGE SCALE GENOMIC DNA]</scope>
    <source>
        <strain evidence="2">ATCC 27502 / DSM 5159 / P-2</strain>
    </source>
</reference>
<keyword evidence="2" id="KW-1185">Reference proteome</keyword>
<name>B9KXL3_THERP</name>
<dbReference type="PANTHER" id="PTHR38456:SF1">
    <property type="entry name" value="CYCLIC DI-AMP RECEPTOR A"/>
    <property type="match status" value="1"/>
</dbReference>
<dbReference type="OrthoDB" id="9794275at2"/>
<dbReference type="AlphaFoldDB" id="B9KXL3"/>
<dbReference type="EMBL" id="CP001275">
    <property type="protein sequence ID" value="ACM04557.1"/>
    <property type="molecule type" value="Genomic_DNA"/>
</dbReference>
<dbReference type="InterPro" id="IPR015867">
    <property type="entry name" value="N-reg_PII/ATP_PRibTrfase_C"/>
</dbReference>
<accession>B9KXL3</accession>
<dbReference type="KEGG" id="tro:trd_0200"/>
<dbReference type="Proteomes" id="UP000000447">
    <property type="component" value="Chromosome"/>
</dbReference>
<dbReference type="RefSeq" id="WP_012641613.1">
    <property type="nucleotide sequence ID" value="NC_011959.1"/>
</dbReference>
<dbReference type="PANTHER" id="PTHR38456">
    <property type="entry name" value="CYCLIC DI-AMP RECEPTOR A"/>
    <property type="match status" value="1"/>
</dbReference>
<sequence length="114" mass="12745">MTAPSKLVIAVVQARDADRLLDALQHEGFRATRISSTGGFLREQNVTLLMGVEAHRIGEVLRLIKAHCYTRTQYVNPLFPIVESGEFFVPQPIEVEVGGANVFVVPIERFERLP</sequence>
<protein>
    <recommendedName>
        <fullName evidence="3">Transcriptional regulator</fullName>
    </recommendedName>
</protein>
<dbReference type="SUPFAM" id="SSF54913">
    <property type="entry name" value="GlnB-like"/>
    <property type="match status" value="1"/>
</dbReference>
<dbReference type="InterPro" id="IPR010375">
    <property type="entry name" value="CdAMP_rec"/>
</dbReference>
<evidence type="ECO:0000313" key="1">
    <source>
        <dbReference type="EMBL" id="ACM04557.1"/>
    </source>
</evidence>